<dbReference type="EMBL" id="JXTB01000119">
    <property type="protein sequence ID" value="PON61784.1"/>
    <property type="molecule type" value="Genomic_DNA"/>
</dbReference>
<organism evidence="3 4">
    <name type="scientific">Parasponia andersonii</name>
    <name type="common">Sponia andersonii</name>
    <dbReference type="NCBI Taxonomy" id="3476"/>
    <lineage>
        <taxon>Eukaryota</taxon>
        <taxon>Viridiplantae</taxon>
        <taxon>Streptophyta</taxon>
        <taxon>Embryophyta</taxon>
        <taxon>Tracheophyta</taxon>
        <taxon>Spermatophyta</taxon>
        <taxon>Magnoliopsida</taxon>
        <taxon>eudicotyledons</taxon>
        <taxon>Gunneridae</taxon>
        <taxon>Pentapetalae</taxon>
        <taxon>rosids</taxon>
        <taxon>fabids</taxon>
        <taxon>Rosales</taxon>
        <taxon>Cannabaceae</taxon>
        <taxon>Parasponia</taxon>
    </lineage>
</organism>
<evidence type="ECO:0000256" key="1">
    <source>
        <dbReference type="ARBA" id="ARBA00008668"/>
    </source>
</evidence>
<dbReference type="GO" id="GO:0016788">
    <property type="term" value="F:hydrolase activity, acting on ester bonds"/>
    <property type="evidence" value="ECO:0007669"/>
    <property type="project" value="InterPro"/>
</dbReference>
<dbReference type="InterPro" id="IPR036514">
    <property type="entry name" value="SGNH_hydro_sf"/>
</dbReference>
<dbReference type="STRING" id="3476.A0A2P5CL61"/>
<name>A0A2P5CL61_PARAD</name>
<dbReference type="Proteomes" id="UP000237105">
    <property type="component" value="Unassembled WGS sequence"/>
</dbReference>
<keyword evidence="4" id="KW-1185">Reference proteome</keyword>
<dbReference type="OrthoDB" id="1932624at2759"/>
<accession>A0A2P5CL61</accession>
<proteinExistence type="inferred from homology"/>
<evidence type="ECO:0000313" key="3">
    <source>
        <dbReference type="EMBL" id="PON61784.1"/>
    </source>
</evidence>
<evidence type="ECO:0000313" key="4">
    <source>
        <dbReference type="Proteomes" id="UP000237105"/>
    </source>
</evidence>
<reference evidence="4" key="1">
    <citation type="submission" date="2016-06" db="EMBL/GenBank/DDBJ databases">
        <title>Parallel loss of symbiosis genes in relatives of nitrogen-fixing non-legume Parasponia.</title>
        <authorList>
            <person name="Van Velzen R."/>
            <person name="Holmer R."/>
            <person name="Bu F."/>
            <person name="Rutten L."/>
            <person name="Van Zeijl A."/>
            <person name="Liu W."/>
            <person name="Santuari L."/>
            <person name="Cao Q."/>
            <person name="Sharma T."/>
            <person name="Shen D."/>
            <person name="Roswanjaya Y."/>
            <person name="Wardhani T."/>
            <person name="Kalhor M.S."/>
            <person name="Jansen J."/>
            <person name="Van den Hoogen J."/>
            <person name="Gungor B."/>
            <person name="Hartog M."/>
            <person name="Hontelez J."/>
            <person name="Verver J."/>
            <person name="Yang W.-C."/>
            <person name="Schijlen E."/>
            <person name="Repin R."/>
            <person name="Schilthuizen M."/>
            <person name="Schranz E."/>
            <person name="Heidstra R."/>
            <person name="Miyata K."/>
            <person name="Fedorova E."/>
            <person name="Kohlen W."/>
            <person name="Bisseling T."/>
            <person name="Smit S."/>
            <person name="Geurts R."/>
        </authorList>
    </citation>
    <scope>NUCLEOTIDE SEQUENCE [LARGE SCALE GENOMIC DNA]</scope>
    <source>
        <strain evidence="4">cv. WU1-14</strain>
    </source>
</reference>
<comment type="caution">
    <text evidence="3">The sequence shown here is derived from an EMBL/GenBank/DDBJ whole genome shotgun (WGS) entry which is preliminary data.</text>
</comment>
<protein>
    <submittedName>
        <fullName evidence="3">SGNH hydrolase-type esterase domain containing protein</fullName>
    </submittedName>
</protein>
<gene>
    <name evidence="3" type="ORF">PanWU01x14_144430</name>
</gene>
<evidence type="ECO:0000256" key="2">
    <source>
        <dbReference type="ARBA" id="ARBA00023180"/>
    </source>
</evidence>
<dbReference type="Gene3D" id="3.40.50.1110">
    <property type="entry name" value="SGNH hydrolase"/>
    <property type="match status" value="1"/>
</dbReference>
<sequence length="139" mass="15994">MRTKGVREFGNWLFVPVSRISGAKFHFFLRRLLPFSLSLQLLQFLRFRARSIDLFSKGYKSMPGEEEFVNALYTIDTGQNDLSASFFSLPYDQVIQLIPLSFRNQRCNSGHSIYQHGGKHFWVHTTGPLGCLPQKVSYG</sequence>
<keyword evidence="3" id="KW-0378">Hydrolase</keyword>
<dbReference type="Pfam" id="PF00657">
    <property type="entry name" value="Lipase_GDSL"/>
    <property type="match status" value="1"/>
</dbReference>
<comment type="similarity">
    <text evidence="1">Belongs to the 'GDSL' lipolytic enzyme family.</text>
</comment>
<dbReference type="AlphaFoldDB" id="A0A2P5CL61"/>
<dbReference type="PANTHER" id="PTHR22835">
    <property type="entry name" value="ZINC FINGER FYVE DOMAIN CONTAINING PROTEIN"/>
    <property type="match status" value="1"/>
</dbReference>
<keyword evidence="2" id="KW-0325">Glycoprotein</keyword>
<dbReference type="InterPro" id="IPR001087">
    <property type="entry name" value="GDSL"/>
</dbReference>
<dbReference type="PANTHER" id="PTHR22835:SF158">
    <property type="entry name" value="GDSL ESTERASE_LIPASE LIP-4-LIKE ISOFORM X1"/>
    <property type="match status" value="1"/>
</dbReference>